<dbReference type="InterPro" id="IPR056743">
    <property type="entry name" value="TRM5-TYW2-like_MTfase"/>
</dbReference>
<dbReference type="EMBL" id="JAODUO010000089">
    <property type="protein sequence ID" value="KAK2190082.1"/>
    <property type="molecule type" value="Genomic_DNA"/>
</dbReference>
<evidence type="ECO:0000256" key="1">
    <source>
        <dbReference type="ARBA" id="ARBA00004797"/>
    </source>
</evidence>
<evidence type="ECO:0000259" key="7">
    <source>
        <dbReference type="PROSITE" id="PS51684"/>
    </source>
</evidence>
<gene>
    <name evidence="8" type="ORF">NP493_90g05023</name>
</gene>
<comment type="caution">
    <text evidence="8">The sequence shown here is derived from an EMBL/GenBank/DDBJ whole genome shotgun (WGS) entry which is preliminary data.</text>
</comment>
<dbReference type="GO" id="GO:0031591">
    <property type="term" value="P:wybutosine biosynthetic process"/>
    <property type="evidence" value="ECO:0007669"/>
    <property type="project" value="TreeGrafter"/>
</dbReference>
<evidence type="ECO:0000256" key="6">
    <source>
        <dbReference type="ARBA" id="ARBA00049400"/>
    </source>
</evidence>
<dbReference type="EC" id="2.5.1.114" evidence="2"/>
<dbReference type="Pfam" id="PF02475">
    <property type="entry name" value="TRM5-TYW2_MTfase"/>
    <property type="match status" value="1"/>
</dbReference>
<keyword evidence="5" id="KW-0819">tRNA processing</keyword>
<dbReference type="Gene3D" id="3.40.50.150">
    <property type="entry name" value="Vaccinia Virus protein VP39"/>
    <property type="match status" value="1"/>
</dbReference>
<accession>A0AAD9P8R6</accession>
<dbReference type="GO" id="GO:0008175">
    <property type="term" value="F:tRNA methyltransferase activity"/>
    <property type="evidence" value="ECO:0007669"/>
    <property type="project" value="TreeGrafter"/>
</dbReference>
<dbReference type="InterPro" id="IPR056744">
    <property type="entry name" value="TRM5/TYW2-like_N"/>
</dbReference>
<dbReference type="SUPFAM" id="SSF53335">
    <property type="entry name" value="S-adenosyl-L-methionine-dependent methyltransferases"/>
    <property type="match status" value="1"/>
</dbReference>
<evidence type="ECO:0000256" key="2">
    <source>
        <dbReference type="ARBA" id="ARBA00012265"/>
    </source>
</evidence>
<evidence type="ECO:0000256" key="3">
    <source>
        <dbReference type="ARBA" id="ARBA00022679"/>
    </source>
</evidence>
<keyword evidence="4" id="KW-0949">S-adenosyl-L-methionine</keyword>
<proteinExistence type="predicted"/>
<organism evidence="8 9">
    <name type="scientific">Ridgeia piscesae</name>
    <name type="common">Tubeworm</name>
    <dbReference type="NCBI Taxonomy" id="27915"/>
    <lineage>
        <taxon>Eukaryota</taxon>
        <taxon>Metazoa</taxon>
        <taxon>Spiralia</taxon>
        <taxon>Lophotrochozoa</taxon>
        <taxon>Annelida</taxon>
        <taxon>Polychaeta</taxon>
        <taxon>Sedentaria</taxon>
        <taxon>Canalipalpata</taxon>
        <taxon>Sabellida</taxon>
        <taxon>Siboglinidae</taxon>
        <taxon>Ridgeia</taxon>
    </lineage>
</organism>
<dbReference type="PANTHER" id="PTHR23245:SF25">
    <property type="entry name" value="TRNA WYBUTOSINE-SYNTHESIZING PROTEIN 2 HOMOLOG"/>
    <property type="match status" value="1"/>
</dbReference>
<comment type="catalytic activity">
    <reaction evidence="6">
        <text>4-demethylwyosine(37) in tRNA(Phe) + S-adenosyl-L-methionine = 4-demethyl-7-[(3S)-3-amino-3-carboxypropyl]wyosine(37) in tRNA(Phe) + S-methyl-5'-thioadenosine + H(+)</text>
        <dbReference type="Rhea" id="RHEA:36355"/>
        <dbReference type="Rhea" id="RHEA-COMP:10164"/>
        <dbReference type="Rhea" id="RHEA-COMP:10378"/>
        <dbReference type="ChEBI" id="CHEBI:15378"/>
        <dbReference type="ChEBI" id="CHEBI:17509"/>
        <dbReference type="ChEBI" id="CHEBI:59789"/>
        <dbReference type="ChEBI" id="CHEBI:64315"/>
        <dbReference type="ChEBI" id="CHEBI:73550"/>
        <dbReference type="EC" id="2.5.1.114"/>
    </reaction>
</comment>
<feature type="domain" description="SAM-dependent methyltransferase TRM5/TYW2-type" evidence="7">
    <location>
        <begin position="91"/>
        <end position="418"/>
    </location>
</feature>
<dbReference type="GO" id="GO:0005737">
    <property type="term" value="C:cytoplasm"/>
    <property type="evidence" value="ECO:0007669"/>
    <property type="project" value="TreeGrafter"/>
</dbReference>
<protein>
    <recommendedName>
        <fullName evidence="2">tRNA(Phe) (4-demethylwyosine(37)-C(7)) aminocarboxypropyltransferase</fullName>
        <ecNumber evidence="2">2.5.1.114</ecNumber>
    </recommendedName>
</protein>
<dbReference type="InterPro" id="IPR030382">
    <property type="entry name" value="MeTrfase_TRM5/TYW2"/>
</dbReference>
<keyword evidence="9" id="KW-1185">Reference proteome</keyword>
<dbReference type="PANTHER" id="PTHR23245">
    <property type="entry name" value="TRNA METHYLTRANSFERASE"/>
    <property type="match status" value="1"/>
</dbReference>
<dbReference type="InterPro" id="IPR029063">
    <property type="entry name" value="SAM-dependent_MTases_sf"/>
</dbReference>
<sequence>MTYLDSDRRIQKLSTGSVAIPITNDAAKTLSDNNFSLRADIGEISYISLPKSKKVTRITPCVKLLSSLKKLLECKQITWTVEIEKDVAKTWERRGDLVLLPQNSFQLPLWNGIGEEVWQAVAKTLSVTKVGRQAAVCDNNFRSAQVCLLLGTDGWVRHVDNGIVYCYDVTTCMCSSGNITEKLRIASFNCRNEVVVDMYAGIGYFTLPYLVHAGARLVHACEWNSAALEALHRNLAINGVTQRCIVHHGDNRQVCPKGVADRVNLGLIPSSEEGWLTACAALKPHTGGILHIHANVASYHGNTTPCDDNSRIVKDKYTVIPMPSSGQIMNYTMRNKGSRRRESSESCKTWINMKSDVSKRTTAKLEWVAWAEQTAKKIKSILETQRGSDWTATILHVERVKSYAPHIDHLVLDLECHPTNISG</sequence>
<dbReference type="CDD" id="cd02440">
    <property type="entry name" value="AdoMet_MTases"/>
    <property type="match status" value="1"/>
</dbReference>
<dbReference type="GO" id="GO:0102522">
    <property type="term" value="F:tRNA 4-demethylwyosine alpha-amino-alpha-carboxypropyltransferase activity"/>
    <property type="evidence" value="ECO:0007669"/>
    <property type="project" value="UniProtKB-EC"/>
</dbReference>
<evidence type="ECO:0000313" key="8">
    <source>
        <dbReference type="EMBL" id="KAK2190082.1"/>
    </source>
</evidence>
<evidence type="ECO:0000256" key="5">
    <source>
        <dbReference type="ARBA" id="ARBA00022694"/>
    </source>
</evidence>
<evidence type="ECO:0000256" key="4">
    <source>
        <dbReference type="ARBA" id="ARBA00022691"/>
    </source>
</evidence>
<comment type="pathway">
    <text evidence="1">tRNA modification; wybutosine-tRNA(Phe) biosynthesis.</text>
</comment>
<dbReference type="Pfam" id="PF25133">
    <property type="entry name" value="TYW2_N_2"/>
    <property type="match status" value="1"/>
</dbReference>
<dbReference type="AlphaFoldDB" id="A0AAD9P8R6"/>
<evidence type="ECO:0000313" key="9">
    <source>
        <dbReference type="Proteomes" id="UP001209878"/>
    </source>
</evidence>
<dbReference type="Proteomes" id="UP001209878">
    <property type="component" value="Unassembled WGS sequence"/>
</dbReference>
<keyword evidence="3" id="KW-0808">Transferase</keyword>
<name>A0AAD9P8R6_RIDPI</name>
<reference evidence="8" key="1">
    <citation type="journal article" date="2023" name="Mol. Biol. Evol.">
        <title>Third-Generation Sequencing Reveals the Adaptive Role of the Epigenome in Three Deep-Sea Polychaetes.</title>
        <authorList>
            <person name="Perez M."/>
            <person name="Aroh O."/>
            <person name="Sun Y."/>
            <person name="Lan Y."/>
            <person name="Juniper S.K."/>
            <person name="Young C.R."/>
            <person name="Angers B."/>
            <person name="Qian P.Y."/>
        </authorList>
    </citation>
    <scope>NUCLEOTIDE SEQUENCE</scope>
    <source>
        <strain evidence="8">R07B-5</strain>
    </source>
</reference>
<dbReference type="PROSITE" id="PS51684">
    <property type="entry name" value="SAM_MT_TRM5_TYW2"/>
    <property type="match status" value="1"/>
</dbReference>
<dbReference type="GO" id="GO:0030488">
    <property type="term" value="P:tRNA methylation"/>
    <property type="evidence" value="ECO:0007669"/>
    <property type="project" value="TreeGrafter"/>
</dbReference>